<sequence length="195" mass="19796">MSGVDTRHLQRRINHFQLPPEIERPLFTIAPDGHAVVPRNQITSLVQGLDKLRGVLRAYGAQPLIGVLPGRWLPGPAACELRLAVRGLTPSGANDRSGFEETTMRVSTKGFLISAFILGVSANVYAQGAGGGGAAGGQGGTGMSKPNAGGSTDTVSGASGANTMAPAGTTSHKKMHKKSNAAMSASAPTPGSGGN</sequence>
<protein>
    <submittedName>
        <fullName evidence="2">Uncharacterized protein</fullName>
    </submittedName>
</protein>
<evidence type="ECO:0000313" key="3">
    <source>
        <dbReference type="Proteomes" id="UP001302652"/>
    </source>
</evidence>
<proteinExistence type="predicted"/>
<dbReference type="Proteomes" id="UP001302652">
    <property type="component" value="Chromosome 2"/>
</dbReference>
<gene>
    <name evidence="2" type="ORF">RW095_14725</name>
</gene>
<feature type="region of interest" description="Disordered" evidence="1">
    <location>
        <begin position="131"/>
        <end position="195"/>
    </location>
</feature>
<organism evidence="2 3">
    <name type="scientific">Paraburkholderia kirstenboschensis</name>
    <dbReference type="NCBI Taxonomy" id="1245436"/>
    <lineage>
        <taxon>Bacteria</taxon>
        <taxon>Pseudomonadati</taxon>
        <taxon>Pseudomonadota</taxon>
        <taxon>Betaproteobacteria</taxon>
        <taxon>Burkholderiales</taxon>
        <taxon>Burkholderiaceae</taxon>
        <taxon>Paraburkholderia</taxon>
    </lineage>
</organism>
<evidence type="ECO:0000256" key="1">
    <source>
        <dbReference type="SAM" id="MobiDB-lite"/>
    </source>
</evidence>
<name>A0ABZ0EIQ9_9BURK</name>
<feature type="compositionally biased region" description="Gly residues" evidence="1">
    <location>
        <begin position="131"/>
        <end position="142"/>
    </location>
</feature>
<evidence type="ECO:0000313" key="2">
    <source>
        <dbReference type="EMBL" id="WOD17081.1"/>
    </source>
</evidence>
<keyword evidence="3" id="KW-1185">Reference proteome</keyword>
<accession>A0ABZ0EIQ9</accession>
<reference evidence="2 3" key="1">
    <citation type="submission" date="2023-10" db="EMBL/GenBank/DDBJ databases">
        <title>Surface-active antibiotics is a multifunctional adaptation for post-fire microbes.</title>
        <authorList>
            <person name="Liu M.D."/>
            <person name="Du Y."/>
            <person name="Koupaei S.K."/>
            <person name="Kim N.R."/>
            <person name="Zhang W."/>
            <person name="Traxler M.F."/>
        </authorList>
    </citation>
    <scope>NUCLEOTIDE SEQUENCE [LARGE SCALE GENOMIC DNA]</scope>
    <source>
        <strain evidence="2 3">F3</strain>
    </source>
</reference>
<dbReference type="EMBL" id="CP136512">
    <property type="protein sequence ID" value="WOD17081.1"/>
    <property type="molecule type" value="Genomic_DNA"/>
</dbReference>
<feature type="compositionally biased region" description="Polar residues" evidence="1">
    <location>
        <begin position="149"/>
        <end position="162"/>
    </location>
</feature>
<dbReference type="RefSeq" id="WP_317019664.1">
    <property type="nucleotide sequence ID" value="NZ_CP136512.1"/>
</dbReference>